<evidence type="ECO:0000256" key="3">
    <source>
        <dbReference type="ARBA" id="ARBA00022840"/>
    </source>
</evidence>
<protein>
    <recommendedName>
        <fullName evidence="5">ATP-grasp domain-containing protein</fullName>
    </recommendedName>
</protein>
<feature type="domain" description="ATP-grasp" evidence="5">
    <location>
        <begin position="101"/>
        <end position="293"/>
    </location>
</feature>
<keyword evidence="7" id="KW-1185">Reference proteome</keyword>
<dbReference type="EMBL" id="JALBUU010000094">
    <property type="protein sequence ID" value="MCI0756140.1"/>
    <property type="molecule type" value="Genomic_DNA"/>
</dbReference>
<evidence type="ECO:0000259" key="5">
    <source>
        <dbReference type="PROSITE" id="PS50975"/>
    </source>
</evidence>
<dbReference type="InterPro" id="IPR020561">
    <property type="entry name" value="PRibGlycinamid_synth_ATP-grasp"/>
</dbReference>
<evidence type="ECO:0000313" key="6">
    <source>
        <dbReference type="EMBL" id="MCI0756140.1"/>
    </source>
</evidence>
<dbReference type="Proteomes" id="UP001201985">
    <property type="component" value="Unassembled WGS sequence"/>
</dbReference>
<dbReference type="Gene3D" id="3.30.470.20">
    <property type="entry name" value="ATP-grasp fold, B domain"/>
    <property type="match status" value="1"/>
</dbReference>
<dbReference type="Pfam" id="PF01071">
    <property type="entry name" value="GARS_A"/>
    <property type="match status" value="1"/>
</dbReference>
<keyword evidence="2 4" id="KW-0547">Nucleotide-binding</keyword>
<evidence type="ECO:0000256" key="4">
    <source>
        <dbReference type="PROSITE-ProRule" id="PRU00409"/>
    </source>
</evidence>
<dbReference type="InterPro" id="IPR011761">
    <property type="entry name" value="ATP-grasp"/>
</dbReference>
<evidence type="ECO:0000256" key="2">
    <source>
        <dbReference type="ARBA" id="ARBA00022741"/>
    </source>
</evidence>
<proteinExistence type="predicted"/>
<dbReference type="PROSITE" id="PS50975">
    <property type="entry name" value="ATP_GRASP"/>
    <property type="match status" value="1"/>
</dbReference>
<dbReference type="InterPro" id="IPR037123">
    <property type="entry name" value="PRibGlycinamide_synth_C_sf"/>
</dbReference>
<dbReference type="PANTHER" id="PTHR43472:SF1">
    <property type="entry name" value="PHOSPHORIBOSYLAMINE--GLYCINE LIGASE, CHLOROPLASTIC"/>
    <property type="match status" value="1"/>
</dbReference>
<dbReference type="RefSeq" id="WP_241793792.1">
    <property type="nucleotide sequence ID" value="NZ_JALBUU010000094.1"/>
</dbReference>
<name>A0ABS9WA06_9PROT</name>
<keyword evidence="1" id="KW-0436">Ligase</keyword>
<dbReference type="SUPFAM" id="SSF56059">
    <property type="entry name" value="Glutathione synthetase ATP-binding domain-like"/>
    <property type="match status" value="1"/>
</dbReference>
<gene>
    <name evidence="6" type="ORF">MON41_20995</name>
</gene>
<sequence length="427" mass="47214">MRILAIGPRAYLGDVYLTLRREGHDVRVFAEDPPELRAFGGLIDCVDDWREELDWVGREGVVFFERVGRGALQDELRARGFRVVGGSAFGDRLEQEREFGQSVLRDAGLAIAESRSFEHPSLALEWLNRNPGRYVLKHDDTGRTTFVGDHPHGADLAFMLRRAGEGRVLLMERLDGVEVGVGAYFDGTRFLRPACIDFEHKRFFPGETGEMTGEMGTLAAFDDSETLFAATLDRLASRFAAAGHVGYINLNMIVNEQGVWPLEFTCRFGNPGFAVLAALQPDGWGDLMARMAAGSSAATTGRFVTRPGWSVAIVLTVPPFPAHTETALPEEDPPVFFLQPPRGAELDRYHLVDMRLEDGQLLGRRRSGHLMIVTGAGPSVQAAQQDAQARARNVVAPELRWRADIGDRFLNGEQDRLRALGWLPAAS</sequence>
<keyword evidence="3 4" id="KW-0067">ATP-binding</keyword>
<dbReference type="Gene3D" id="3.90.600.10">
    <property type="entry name" value="Phosphoribosylglycinamide synthetase, C-terminal domain"/>
    <property type="match status" value="1"/>
</dbReference>
<dbReference type="InterPro" id="IPR000115">
    <property type="entry name" value="PRibGlycinamide_synth"/>
</dbReference>
<dbReference type="SMART" id="SM01209">
    <property type="entry name" value="GARS_A"/>
    <property type="match status" value="1"/>
</dbReference>
<organism evidence="6 7">
    <name type="scientific">Teichococcus vastitatis</name>
    <dbReference type="NCBI Taxonomy" id="2307076"/>
    <lineage>
        <taxon>Bacteria</taxon>
        <taxon>Pseudomonadati</taxon>
        <taxon>Pseudomonadota</taxon>
        <taxon>Alphaproteobacteria</taxon>
        <taxon>Acetobacterales</taxon>
        <taxon>Roseomonadaceae</taxon>
        <taxon>Roseomonas</taxon>
    </lineage>
</organism>
<reference evidence="6 7" key="1">
    <citation type="submission" date="2022-03" db="EMBL/GenBank/DDBJ databases">
        <title>Complete genome analysis of Roseomonas KG 17.1 : a prolific producer of plant growth promoters.</title>
        <authorList>
            <person name="Saadouli I."/>
            <person name="Najjari A."/>
            <person name="Mosbah A."/>
            <person name="Ouzari H.I."/>
        </authorList>
    </citation>
    <scope>NUCLEOTIDE SEQUENCE [LARGE SCALE GENOMIC DNA]</scope>
    <source>
        <strain evidence="6 7">KG17-1</strain>
    </source>
</reference>
<evidence type="ECO:0000313" key="7">
    <source>
        <dbReference type="Proteomes" id="UP001201985"/>
    </source>
</evidence>
<evidence type="ECO:0000256" key="1">
    <source>
        <dbReference type="ARBA" id="ARBA00022598"/>
    </source>
</evidence>
<dbReference type="PANTHER" id="PTHR43472">
    <property type="entry name" value="PHOSPHORIBOSYLAMINE--GLYCINE LIGASE"/>
    <property type="match status" value="1"/>
</dbReference>
<comment type="caution">
    <text evidence="6">The sequence shown here is derived from an EMBL/GenBank/DDBJ whole genome shotgun (WGS) entry which is preliminary data.</text>
</comment>
<accession>A0ABS9WA06</accession>